<proteinExistence type="predicted"/>
<name>G2J869_9BURK</name>
<evidence type="ECO:0000256" key="1">
    <source>
        <dbReference type="SAM" id="Phobius"/>
    </source>
</evidence>
<feature type="transmembrane region" description="Helical" evidence="1">
    <location>
        <begin position="76"/>
        <end position="94"/>
    </location>
</feature>
<organism evidence="2 3">
    <name type="scientific">Candidatus Glomeribacter gigasporarum BEG34</name>
    <dbReference type="NCBI Taxonomy" id="1070319"/>
    <lineage>
        <taxon>Bacteria</taxon>
        <taxon>Pseudomonadati</taxon>
        <taxon>Pseudomonadota</taxon>
        <taxon>Betaproteobacteria</taxon>
        <taxon>Burkholderiales</taxon>
        <taxon>Burkholderiaceae</taxon>
        <taxon>Candidatus Glomeribacter</taxon>
    </lineage>
</organism>
<protein>
    <recommendedName>
        <fullName evidence="4">SMODS and SLOG-associating 2TM effector domain-containing protein</fullName>
    </recommendedName>
</protein>
<keyword evidence="3" id="KW-1185">Reference proteome</keyword>
<gene>
    <name evidence="2" type="ORF">CAGGBEG34_190141</name>
</gene>
<feature type="transmembrane region" description="Helical" evidence="1">
    <location>
        <begin position="52"/>
        <end position="70"/>
    </location>
</feature>
<sequence>MRRHRQPLKIQRKHQRKMTMNYPRTHYEAVLDVRYGWRFNELNERFYQRLDGLLGFICYFGGSATLIGVLAHHPVFTTIASLCVASAGVLNHLISASRKAYAHAIARAKYAALDARAPRLKLEELDAELKRLQGNSPNGIRALSMPAFNTNLLSNGRPDKIQSLTFWHKWVNLMA</sequence>
<reference evidence="2 3" key="1">
    <citation type="submission" date="2011-08" db="EMBL/GenBank/DDBJ databases">
        <title>The genome of the obligate endobacterium of an arbuscular mycorrhizal fungus reveals an interphylum network of nutritional interactions.</title>
        <authorList>
            <person name="Ghignone S."/>
            <person name="Salvioli A."/>
            <person name="Anca I."/>
            <person name="Lumini E."/>
            <person name="Ortu G."/>
            <person name="Petiti L."/>
            <person name="Cruveiller S."/>
            <person name="Bianciotto V."/>
            <person name="Piffanelli P."/>
            <person name="Lanfranco L."/>
            <person name="Bonfante P."/>
        </authorList>
    </citation>
    <scope>NUCLEOTIDE SEQUENCE [LARGE SCALE GENOMIC DNA]</scope>
    <source>
        <strain evidence="2 3">BEG34</strain>
    </source>
</reference>
<evidence type="ECO:0000313" key="3">
    <source>
        <dbReference type="Proteomes" id="UP000054051"/>
    </source>
</evidence>
<dbReference type="STRING" id="1070319.CAGGBEG34_190141"/>
<keyword evidence="1" id="KW-0472">Membrane</keyword>
<dbReference type="AlphaFoldDB" id="G2J869"/>
<accession>G2J869</accession>
<dbReference type="Proteomes" id="UP000054051">
    <property type="component" value="Unassembled WGS sequence"/>
</dbReference>
<dbReference type="EMBL" id="CAFB01000035">
    <property type="protein sequence ID" value="CCD28966.1"/>
    <property type="molecule type" value="Genomic_DNA"/>
</dbReference>
<comment type="caution">
    <text evidence="2">The sequence shown here is derived from an EMBL/GenBank/DDBJ whole genome shotgun (WGS) entry which is preliminary data.</text>
</comment>
<keyword evidence="1" id="KW-0812">Transmembrane</keyword>
<evidence type="ECO:0008006" key="4">
    <source>
        <dbReference type="Google" id="ProtNLM"/>
    </source>
</evidence>
<evidence type="ECO:0000313" key="2">
    <source>
        <dbReference type="EMBL" id="CCD28966.1"/>
    </source>
</evidence>
<dbReference type="eggNOG" id="ENOG50344GI">
    <property type="taxonomic scope" value="Bacteria"/>
</dbReference>
<keyword evidence="1" id="KW-1133">Transmembrane helix</keyword>